<evidence type="ECO:0000313" key="2">
    <source>
        <dbReference type="EMBL" id="SHE87092.1"/>
    </source>
</evidence>
<evidence type="ECO:0000256" key="1">
    <source>
        <dbReference type="SAM" id="Phobius"/>
    </source>
</evidence>
<keyword evidence="1" id="KW-0472">Membrane</keyword>
<feature type="transmembrane region" description="Helical" evidence="1">
    <location>
        <begin position="7"/>
        <end position="26"/>
    </location>
</feature>
<dbReference type="EMBL" id="FQUC01000002">
    <property type="protein sequence ID" value="SHE87092.1"/>
    <property type="molecule type" value="Genomic_DNA"/>
</dbReference>
<dbReference type="AlphaFoldDB" id="A0A1M4X1K7"/>
<organism evidence="2 3">
    <name type="scientific">Dysgonomonas macrotermitis</name>
    <dbReference type="NCBI Taxonomy" id="1346286"/>
    <lineage>
        <taxon>Bacteria</taxon>
        <taxon>Pseudomonadati</taxon>
        <taxon>Bacteroidota</taxon>
        <taxon>Bacteroidia</taxon>
        <taxon>Bacteroidales</taxon>
        <taxon>Dysgonomonadaceae</taxon>
        <taxon>Dysgonomonas</taxon>
    </lineage>
</organism>
<evidence type="ECO:0000313" key="3">
    <source>
        <dbReference type="Proteomes" id="UP000184480"/>
    </source>
</evidence>
<evidence type="ECO:0008006" key="4">
    <source>
        <dbReference type="Google" id="ProtNLM"/>
    </source>
</evidence>
<keyword evidence="1" id="KW-0812">Transmembrane</keyword>
<proteinExistence type="predicted"/>
<name>A0A1M4X1K7_9BACT</name>
<keyword evidence="3" id="KW-1185">Reference proteome</keyword>
<accession>A0A1M4X1K7</accession>
<keyword evidence="1" id="KW-1133">Transmembrane helix</keyword>
<reference evidence="3" key="1">
    <citation type="submission" date="2016-11" db="EMBL/GenBank/DDBJ databases">
        <authorList>
            <person name="Varghese N."/>
            <person name="Submissions S."/>
        </authorList>
    </citation>
    <scope>NUCLEOTIDE SEQUENCE [LARGE SCALE GENOMIC DNA]</scope>
    <source>
        <strain evidence="3">DSM 27370</strain>
    </source>
</reference>
<sequence>MCQNDGAFFCVFAYFVVYIHFQIISWPGKLCPVESLLFCCRSNTISENSLPIRQLIYAAGCSVCTLLLYFRDLPDIFNAKTERYKGSIQRYPVGIRLCFTRCIKKQDSALCAFFVPFVIKYTLSGRAEPCPYKCGIYLFLLCKINSVRLCVLNQQLFIKTTRGSATPTQTEITMKKLFFLFCLIGAFNLHAQVGINTQNPLGILHIDPLANTSGTTSSPLNDSDDVIMDNKGNIGIGTAAPVTKLDIVSATPGAIRIVDGNEGEGKILSSINGAGVATWRNVPGSWSATLNGGALPYIVATGIRNIKSFSEGFISQTGIGAVDIVNGSIKIPYDGVYRICIYATSLMNRYSGYYIAGYFFVYQNSVGIWGPHNLGNTNISNEKQVSYMSFAQLNKDDIITIAGVETSTGYANGVKDLTLLVEFVQ</sequence>
<protein>
    <recommendedName>
        <fullName evidence="4">C1q domain-containing protein</fullName>
    </recommendedName>
</protein>
<dbReference type="Proteomes" id="UP000184480">
    <property type="component" value="Unassembled WGS sequence"/>
</dbReference>
<gene>
    <name evidence="2" type="ORF">SAMN05444362_102371</name>
</gene>
<dbReference type="STRING" id="1346286.SAMN05444362_102371"/>